<evidence type="ECO:0000313" key="2">
    <source>
        <dbReference type="Proteomes" id="UP000182573"/>
    </source>
</evidence>
<organism evidence="1 2">
    <name type="scientific">Haloarcula vallismortis</name>
    <name type="common">Halobacterium vallismortis</name>
    <dbReference type="NCBI Taxonomy" id="28442"/>
    <lineage>
        <taxon>Archaea</taxon>
        <taxon>Methanobacteriati</taxon>
        <taxon>Methanobacteriota</taxon>
        <taxon>Stenosarchaea group</taxon>
        <taxon>Halobacteria</taxon>
        <taxon>Halobacteriales</taxon>
        <taxon>Haloarculaceae</taxon>
        <taxon>Haloarcula</taxon>
    </lineage>
</organism>
<gene>
    <name evidence="1" type="ORF">SAMN05443574_11366</name>
</gene>
<dbReference type="AlphaFoldDB" id="A0A1H2YPS4"/>
<dbReference type="EMBL" id="FNOF01000013">
    <property type="protein sequence ID" value="SDX07015.1"/>
    <property type="molecule type" value="Genomic_DNA"/>
</dbReference>
<reference evidence="1 2" key="1">
    <citation type="submission" date="2016-10" db="EMBL/GenBank/DDBJ databases">
        <authorList>
            <person name="de Groot N.N."/>
        </authorList>
    </citation>
    <scope>NUCLEOTIDE SEQUENCE [LARGE SCALE GENOMIC DNA]</scope>
    <source>
        <strain evidence="1 2">DSM 3756</strain>
    </source>
</reference>
<proteinExistence type="predicted"/>
<accession>A0A1H2YPS4</accession>
<evidence type="ECO:0000313" key="1">
    <source>
        <dbReference type="EMBL" id="SDX07015.1"/>
    </source>
</evidence>
<sequence length="44" mass="5031">MVESHLTVAWLETWPRRTESDADRQERVPPYSGFVTVLVPGVDC</sequence>
<dbReference type="Proteomes" id="UP000182573">
    <property type="component" value="Unassembled WGS sequence"/>
</dbReference>
<protein>
    <submittedName>
        <fullName evidence="1">Uncharacterized protein</fullName>
    </submittedName>
</protein>
<name>A0A1H2YPS4_HALVA</name>